<feature type="transmembrane region" description="Helical" evidence="7">
    <location>
        <begin position="54"/>
        <end position="76"/>
    </location>
</feature>
<evidence type="ECO:0000259" key="8">
    <source>
        <dbReference type="Pfam" id="PF00520"/>
    </source>
</evidence>
<evidence type="ECO:0000313" key="9">
    <source>
        <dbReference type="EMBL" id="CAF4126975.1"/>
    </source>
</evidence>
<protein>
    <recommendedName>
        <fullName evidence="8">Ion transport domain-containing protein</fullName>
    </recommendedName>
</protein>
<dbReference type="InterPro" id="IPR024862">
    <property type="entry name" value="TRPV"/>
</dbReference>
<keyword evidence="3" id="KW-0677">Repeat</keyword>
<accession>A0A8S2QYC8</accession>
<gene>
    <name evidence="9" type="ORF">BYL167_LOCUS20355</name>
</gene>
<dbReference type="GO" id="GO:0098703">
    <property type="term" value="P:calcium ion import across plasma membrane"/>
    <property type="evidence" value="ECO:0007669"/>
    <property type="project" value="TreeGrafter"/>
</dbReference>
<evidence type="ECO:0000256" key="4">
    <source>
        <dbReference type="ARBA" id="ARBA00022989"/>
    </source>
</evidence>
<dbReference type="Pfam" id="PF00520">
    <property type="entry name" value="Ion_trans"/>
    <property type="match status" value="1"/>
</dbReference>
<dbReference type="GO" id="GO:0005262">
    <property type="term" value="F:calcium channel activity"/>
    <property type="evidence" value="ECO:0007669"/>
    <property type="project" value="TreeGrafter"/>
</dbReference>
<reference evidence="9" key="1">
    <citation type="submission" date="2021-02" db="EMBL/GenBank/DDBJ databases">
        <authorList>
            <person name="Nowell W R."/>
        </authorList>
    </citation>
    <scope>NUCLEOTIDE SEQUENCE</scope>
</reference>
<evidence type="ECO:0000256" key="2">
    <source>
        <dbReference type="ARBA" id="ARBA00022692"/>
    </source>
</evidence>
<feature type="transmembrane region" description="Helical" evidence="7">
    <location>
        <begin position="126"/>
        <end position="152"/>
    </location>
</feature>
<evidence type="ECO:0000256" key="7">
    <source>
        <dbReference type="SAM" id="Phobius"/>
    </source>
</evidence>
<dbReference type="InterPro" id="IPR005821">
    <property type="entry name" value="Ion_trans_dom"/>
</dbReference>
<dbReference type="Gene3D" id="1.10.287.70">
    <property type="match status" value="1"/>
</dbReference>
<feature type="compositionally biased region" description="Polar residues" evidence="6">
    <location>
        <begin position="232"/>
        <end position="252"/>
    </location>
</feature>
<evidence type="ECO:0000256" key="3">
    <source>
        <dbReference type="ARBA" id="ARBA00022737"/>
    </source>
</evidence>
<evidence type="ECO:0000256" key="5">
    <source>
        <dbReference type="ARBA" id="ARBA00023136"/>
    </source>
</evidence>
<dbReference type="PANTHER" id="PTHR10582">
    <property type="entry name" value="TRANSIENT RECEPTOR POTENTIAL ION CHANNEL PROTEIN"/>
    <property type="match status" value="1"/>
</dbReference>
<evidence type="ECO:0000256" key="1">
    <source>
        <dbReference type="ARBA" id="ARBA00004141"/>
    </source>
</evidence>
<keyword evidence="2 7" id="KW-0812">Transmembrane</keyword>
<evidence type="ECO:0000313" key="10">
    <source>
        <dbReference type="Proteomes" id="UP000681967"/>
    </source>
</evidence>
<sequence>AMIPARITCSIAVDDILCTYAILSRAPYFFFFCRGFRTTGPFVVMIYTMIRGDLLRFCLIFFVFMVGFSQALHVLFVRIECENDFATVIKTFFRMFCVTLQQIADAYKNFYLHPNMGIQVIGKVCFVTYIVTAAVLLVNMLIAMMGNTYAMVNERKKEWLRQWAKIMLIVEQSVSREERLAQQSNYSKRMPDGSRVLVTRLIQTPDERLTIENMRVDYYHQLQRHLEPESVSIHSKTKPSVSSSHQNSSTRVNGAAKVKRDVLRNQHAQESFSSFDTTALI</sequence>
<name>A0A8S2QYC8_9BILA</name>
<comment type="subcellular location">
    <subcellularLocation>
        <location evidence="1">Membrane</location>
        <topology evidence="1">Multi-pass membrane protein</topology>
    </subcellularLocation>
</comment>
<dbReference type="Proteomes" id="UP000681967">
    <property type="component" value="Unassembled WGS sequence"/>
</dbReference>
<comment type="caution">
    <text evidence="9">The sequence shown here is derived from an EMBL/GenBank/DDBJ whole genome shotgun (WGS) entry which is preliminary data.</text>
</comment>
<feature type="domain" description="Ion transport" evidence="8">
    <location>
        <begin position="25"/>
        <end position="156"/>
    </location>
</feature>
<organism evidence="9 10">
    <name type="scientific">Rotaria magnacalcarata</name>
    <dbReference type="NCBI Taxonomy" id="392030"/>
    <lineage>
        <taxon>Eukaryota</taxon>
        <taxon>Metazoa</taxon>
        <taxon>Spiralia</taxon>
        <taxon>Gnathifera</taxon>
        <taxon>Rotifera</taxon>
        <taxon>Eurotatoria</taxon>
        <taxon>Bdelloidea</taxon>
        <taxon>Philodinida</taxon>
        <taxon>Philodinidae</taxon>
        <taxon>Rotaria</taxon>
    </lineage>
</organism>
<dbReference type="EMBL" id="CAJOBH010008925">
    <property type="protein sequence ID" value="CAF4126975.1"/>
    <property type="molecule type" value="Genomic_DNA"/>
</dbReference>
<dbReference type="GO" id="GO:0005886">
    <property type="term" value="C:plasma membrane"/>
    <property type="evidence" value="ECO:0007669"/>
    <property type="project" value="TreeGrafter"/>
</dbReference>
<evidence type="ECO:0000256" key="6">
    <source>
        <dbReference type="SAM" id="MobiDB-lite"/>
    </source>
</evidence>
<feature type="region of interest" description="Disordered" evidence="6">
    <location>
        <begin position="229"/>
        <end position="256"/>
    </location>
</feature>
<dbReference type="PANTHER" id="PTHR10582:SF28">
    <property type="entry name" value="NANCHUNG, ISOFORM B"/>
    <property type="match status" value="1"/>
</dbReference>
<keyword evidence="5 7" id="KW-0472">Membrane</keyword>
<dbReference type="AlphaFoldDB" id="A0A8S2QYC8"/>
<feature type="non-terminal residue" evidence="9">
    <location>
        <position position="1"/>
    </location>
</feature>
<keyword evidence="4 7" id="KW-1133">Transmembrane helix</keyword>
<proteinExistence type="predicted"/>